<dbReference type="AlphaFoldDB" id="A0A6J4NW08"/>
<reference evidence="2" key="1">
    <citation type="submission" date="2020-02" db="EMBL/GenBank/DDBJ databases">
        <authorList>
            <person name="Meier V. D."/>
        </authorList>
    </citation>
    <scope>NUCLEOTIDE SEQUENCE</scope>
    <source>
        <strain evidence="2">AVDCRST_MAG32</strain>
    </source>
</reference>
<accession>A0A6J4NW08</accession>
<dbReference type="EMBL" id="CADCUM010000106">
    <property type="protein sequence ID" value="CAA9396916.1"/>
    <property type="molecule type" value="Genomic_DNA"/>
</dbReference>
<protein>
    <submittedName>
        <fullName evidence="2">Uncharacterized protein</fullName>
    </submittedName>
</protein>
<organism evidence="2">
    <name type="scientific">uncultured Nocardioides sp</name>
    <dbReference type="NCBI Taxonomy" id="198441"/>
    <lineage>
        <taxon>Bacteria</taxon>
        <taxon>Bacillati</taxon>
        <taxon>Actinomycetota</taxon>
        <taxon>Actinomycetes</taxon>
        <taxon>Propionibacteriales</taxon>
        <taxon>Nocardioidaceae</taxon>
        <taxon>Nocardioides</taxon>
        <taxon>environmental samples</taxon>
    </lineage>
</organism>
<feature type="compositionally biased region" description="Basic residues" evidence="1">
    <location>
        <begin position="67"/>
        <end position="76"/>
    </location>
</feature>
<evidence type="ECO:0000313" key="2">
    <source>
        <dbReference type="EMBL" id="CAA9396916.1"/>
    </source>
</evidence>
<name>A0A6J4NW08_9ACTN</name>
<proteinExistence type="predicted"/>
<gene>
    <name evidence="2" type="ORF">AVDCRST_MAG32-2689</name>
</gene>
<sequence length="104" mass="11342">MGGAEAHPFPGPADDAEDVGRLLPSVPEPVRNLGLATSPGPDTHVVPRARRAHQRPSTPPFRSTPPGHRRTRRRRDGARGSPTLRLLHRVRGRRGSRSRNSAQA</sequence>
<feature type="compositionally biased region" description="Basic residues" evidence="1">
    <location>
        <begin position="86"/>
        <end position="97"/>
    </location>
</feature>
<evidence type="ECO:0000256" key="1">
    <source>
        <dbReference type="SAM" id="MobiDB-lite"/>
    </source>
</evidence>
<feature type="region of interest" description="Disordered" evidence="1">
    <location>
        <begin position="1"/>
        <end position="104"/>
    </location>
</feature>